<organism evidence="6 7">
    <name type="scientific">Jeotgalibacillus soli</name>
    <dbReference type="NCBI Taxonomy" id="889306"/>
    <lineage>
        <taxon>Bacteria</taxon>
        <taxon>Bacillati</taxon>
        <taxon>Bacillota</taxon>
        <taxon>Bacilli</taxon>
        <taxon>Bacillales</taxon>
        <taxon>Caryophanaceae</taxon>
        <taxon>Jeotgalibacillus</taxon>
    </lineage>
</organism>
<keyword evidence="7" id="KW-1185">Reference proteome</keyword>
<evidence type="ECO:0000256" key="4">
    <source>
        <dbReference type="ARBA" id="ARBA00022475"/>
    </source>
</evidence>
<evidence type="ECO:0000313" key="7">
    <source>
        <dbReference type="Proteomes" id="UP000031938"/>
    </source>
</evidence>
<proteinExistence type="inferred from homology"/>
<evidence type="ECO:0000256" key="2">
    <source>
        <dbReference type="ARBA" id="ARBA00008335"/>
    </source>
</evidence>
<dbReference type="SUPFAM" id="SSF103473">
    <property type="entry name" value="MFS general substrate transporter"/>
    <property type="match status" value="1"/>
</dbReference>
<keyword evidence="3" id="KW-0813">Transport</keyword>
<sequence length="157" mass="17517">MGFLFLTHLAGTFSSTLSGKFNTFMAIPQRIMLGLCIMILGILLTWMASLFVILIGLALLCFGFFFSHAAVMNWVSMKADEAKGSASSLYLFIYYLGGSVCTYLLGYVWEWRVWSAIIITNLILCVIGPMIAVNMKRLDQNTSSASYSVRNPNLQNR</sequence>
<evidence type="ECO:0000313" key="6">
    <source>
        <dbReference type="EMBL" id="KIL47245.1"/>
    </source>
</evidence>
<evidence type="ECO:0000256" key="3">
    <source>
        <dbReference type="ARBA" id="ARBA00022448"/>
    </source>
</evidence>
<dbReference type="Proteomes" id="UP000031938">
    <property type="component" value="Unassembled WGS sequence"/>
</dbReference>
<evidence type="ECO:0000256" key="1">
    <source>
        <dbReference type="ARBA" id="ARBA00004651"/>
    </source>
</evidence>
<dbReference type="PATRIC" id="fig|889306.3.peg.1831"/>
<keyword evidence="5" id="KW-0812">Transmembrane</keyword>
<evidence type="ECO:0000256" key="5">
    <source>
        <dbReference type="SAM" id="Phobius"/>
    </source>
</evidence>
<name>A0A0C2RAA5_9BACL</name>
<comment type="caution">
    <text evidence="6">The sequence shown here is derived from an EMBL/GenBank/DDBJ whole genome shotgun (WGS) entry which is preliminary data.</text>
</comment>
<feature type="transmembrane region" description="Helical" evidence="5">
    <location>
        <begin position="113"/>
        <end position="133"/>
    </location>
</feature>
<feature type="transmembrane region" description="Helical" evidence="5">
    <location>
        <begin position="37"/>
        <end position="66"/>
    </location>
</feature>
<dbReference type="GO" id="GO:0005886">
    <property type="term" value="C:plasma membrane"/>
    <property type="evidence" value="ECO:0007669"/>
    <property type="project" value="UniProtKB-SubCell"/>
</dbReference>
<accession>A0A0C2RAA5</accession>
<reference evidence="6 7" key="1">
    <citation type="submission" date="2015-01" db="EMBL/GenBank/DDBJ databases">
        <title>Genome sequencing of Jeotgalibacillus soli.</title>
        <authorList>
            <person name="Goh K.M."/>
            <person name="Chan K.-G."/>
            <person name="Yaakop A.S."/>
            <person name="Ee R."/>
            <person name="Gan H.M."/>
            <person name="Chan C.S."/>
        </authorList>
    </citation>
    <scope>NUCLEOTIDE SEQUENCE [LARGE SCALE GENOMIC DNA]</scope>
    <source>
        <strain evidence="6 7">P9</strain>
    </source>
</reference>
<dbReference type="Gene3D" id="1.20.1250.20">
    <property type="entry name" value="MFS general substrate transporter like domains"/>
    <property type="match status" value="1"/>
</dbReference>
<comment type="similarity">
    <text evidence="2">Belongs to the major facilitator superfamily.</text>
</comment>
<dbReference type="InterPro" id="IPR036259">
    <property type="entry name" value="MFS_trans_sf"/>
</dbReference>
<gene>
    <name evidence="6" type="ORF">KP78_18180</name>
</gene>
<protein>
    <recommendedName>
        <fullName evidence="8">Major facilitator superfamily (MFS) profile domain-containing protein</fullName>
    </recommendedName>
</protein>
<evidence type="ECO:0008006" key="8">
    <source>
        <dbReference type="Google" id="ProtNLM"/>
    </source>
</evidence>
<feature type="transmembrane region" description="Helical" evidence="5">
    <location>
        <begin position="87"/>
        <end position="107"/>
    </location>
</feature>
<dbReference type="STRING" id="889306.KP78_18180"/>
<dbReference type="EMBL" id="JXRP01000014">
    <property type="protein sequence ID" value="KIL47245.1"/>
    <property type="molecule type" value="Genomic_DNA"/>
</dbReference>
<keyword evidence="4" id="KW-1003">Cell membrane</keyword>
<dbReference type="PANTHER" id="PTHR43271">
    <property type="entry name" value="BLL2771 PROTEIN"/>
    <property type="match status" value="1"/>
</dbReference>
<dbReference type="AlphaFoldDB" id="A0A0C2RAA5"/>
<dbReference type="PANTHER" id="PTHR43271:SF1">
    <property type="entry name" value="INNER MEMBRANE TRANSPORT PROTEIN YNFM"/>
    <property type="match status" value="1"/>
</dbReference>
<keyword evidence="5" id="KW-0472">Membrane</keyword>
<keyword evidence="5" id="KW-1133">Transmembrane helix</keyword>
<comment type="subcellular location">
    <subcellularLocation>
        <location evidence="1">Cell membrane</location>
        <topology evidence="1">Multi-pass membrane protein</topology>
    </subcellularLocation>
</comment>